<dbReference type="Gene3D" id="3.40.50.1110">
    <property type="entry name" value="SGNH hydrolase"/>
    <property type="match status" value="1"/>
</dbReference>
<evidence type="ECO:0000313" key="1">
    <source>
        <dbReference type="EMBL" id="QJE98858.1"/>
    </source>
</evidence>
<evidence type="ECO:0000313" key="2">
    <source>
        <dbReference type="Proteomes" id="UP000501812"/>
    </source>
</evidence>
<sequence>MHRFLLSLALISTLNGQVPHLLNYQGRITAAGVNWDGAGQFKFALVNEGGTQAYWMNSPDLSPADGEPDSPLTLQVNKGLYSVALGDTAIPGMAAIPPSVFANAPVYLRVWFNDNVHGWERLAPDQRFAAVAYAMMAEGVPDGSITTAKLAAGAVTSDRIAPGAITGDRIAPGAITADLIAEGAITAESIGAETPESAQARVDALGASMAGGMNALKAMLGEGRRDAAIHVISDSTNANGAWSQYVAKSIGALYPKYTVKTTSWIPAGANWTPPVTVQTGTADGGSERRWEFPPATTFTPINYGTDYPMPSGDVDIRVRVRIDNASAVSNTLFSKWSEPNGRSFFLAQESAANSRKLLLSYSVDGSAIFNIQSSVGLGENGISDGTPYWARVTVDIDNGSGGKAFNFYTSLDGATWTPLGSTITSAATGIQPLSNSINSCSLGGTNGTAKLVGAVYAAELRAGINGPVVHPMNLDAWFFNEGPVNLVGAPQLWVTNAAYSGASVDTFLALPDSYYCRNHSPQIILVSLSHNSLRETGNRFITKMKTLVSKIRGVYGDIPRIIFLTQNPQIRIPYWVDPNGLHEDARVAHRAQFMAWASGAGYGVIDTWAAFENDPRPLEYLVGTNTWSNLPITGWSSNGTTVTVNVGDMQYLGDPALSRLAILDAKHPDGSSSRFNGAYPMTGRSPNTAGPGWVQFSSTLTDPIMPGVGTVGPCDGVHPSIPGYKLWAEVIMSAFRRGVP</sequence>
<organism evidence="1 2">
    <name type="scientific">Luteolibacter luteus</name>
    <dbReference type="NCBI Taxonomy" id="2728835"/>
    <lineage>
        <taxon>Bacteria</taxon>
        <taxon>Pseudomonadati</taxon>
        <taxon>Verrucomicrobiota</taxon>
        <taxon>Verrucomicrobiia</taxon>
        <taxon>Verrucomicrobiales</taxon>
        <taxon>Verrucomicrobiaceae</taxon>
        <taxon>Luteolibacter</taxon>
    </lineage>
</organism>
<dbReference type="Proteomes" id="UP000501812">
    <property type="component" value="Chromosome"/>
</dbReference>
<dbReference type="GO" id="GO:0016788">
    <property type="term" value="F:hydrolase activity, acting on ester bonds"/>
    <property type="evidence" value="ECO:0007669"/>
    <property type="project" value="UniProtKB-ARBA"/>
</dbReference>
<dbReference type="AlphaFoldDB" id="A0A858RR45"/>
<dbReference type="SUPFAM" id="SSF52266">
    <property type="entry name" value="SGNH hydrolase"/>
    <property type="match status" value="1"/>
</dbReference>
<proteinExistence type="predicted"/>
<dbReference type="KEGG" id="luo:HHL09_24780"/>
<accession>A0A858RR45</accession>
<reference evidence="1 2" key="1">
    <citation type="submission" date="2020-04" db="EMBL/GenBank/DDBJ databases">
        <title>Luteolibacter sp. G-1-1-1 isolated from soil.</title>
        <authorList>
            <person name="Dahal R.H."/>
        </authorList>
    </citation>
    <scope>NUCLEOTIDE SEQUENCE [LARGE SCALE GENOMIC DNA]</scope>
    <source>
        <strain evidence="1 2">G-1-1-1</strain>
    </source>
</reference>
<dbReference type="EMBL" id="CP051774">
    <property type="protein sequence ID" value="QJE98858.1"/>
    <property type="molecule type" value="Genomic_DNA"/>
</dbReference>
<name>A0A858RR45_9BACT</name>
<dbReference type="RefSeq" id="WP_169457344.1">
    <property type="nucleotide sequence ID" value="NZ_CP051774.1"/>
</dbReference>
<protein>
    <submittedName>
        <fullName evidence="1">Uncharacterized protein</fullName>
    </submittedName>
</protein>
<dbReference type="InterPro" id="IPR036514">
    <property type="entry name" value="SGNH_hydro_sf"/>
</dbReference>
<keyword evidence="2" id="KW-1185">Reference proteome</keyword>
<gene>
    <name evidence="1" type="ORF">HHL09_24780</name>
</gene>